<dbReference type="InterPro" id="IPR006035">
    <property type="entry name" value="Ureohydrolase"/>
</dbReference>
<keyword evidence="5 9" id="KW-0479">Metal-binding</keyword>
<feature type="region of interest" description="Disordered" evidence="12">
    <location>
        <begin position="1"/>
        <end position="22"/>
    </location>
</feature>
<dbReference type="EMBL" id="AOIN01000084">
    <property type="protein sequence ID" value="ELY96502.1"/>
    <property type="molecule type" value="Genomic_DNA"/>
</dbReference>
<feature type="binding site" evidence="9">
    <location>
        <position position="153"/>
    </location>
    <ligand>
        <name>Mn(2+)</name>
        <dbReference type="ChEBI" id="CHEBI:29035"/>
        <label>1</label>
    </ligand>
</feature>
<dbReference type="PANTHER" id="PTHR43782">
    <property type="entry name" value="ARGINASE"/>
    <property type="match status" value="1"/>
</dbReference>
<dbReference type="FunFam" id="3.40.800.10:FF:000012">
    <property type="entry name" value="Arginase"/>
    <property type="match status" value="1"/>
</dbReference>
<dbReference type="NCBIfam" id="TIGR01229">
    <property type="entry name" value="rocF_arginase"/>
    <property type="match status" value="1"/>
</dbReference>
<evidence type="ECO:0000256" key="11">
    <source>
        <dbReference type="RuleBase" id="RU003684"/>
    </source>
</evidence>
<evidence type="ECO:0000256" key="7">
    <source>
        <dbReference type="ARBA" id="ARBA00023211"/>
    </source>
</evidence>
<dbReference type="GO" id="GO:0005737">
    <property type="term" value="C:cytoplasm"/>
    <property type="evidence" value="ECO:0007669"/>
    <property type="project" value="TreeGrafter"/>
</dbReference>
<proteinExistence type="inferred from homology"/>
<protein>
    <recommendedName>
        <fullName evidence="3">Arginase</fullName>
        <ecNumber evidence="2">3.5.3.1</ecNumber>
    </recommendedName>
</protein>
<evidence type="ECO:0000313" key="13">
    <source>
        <dbReference type="EMBL" id="ELY96502.1"/>
    </source>
</evidence>
<evidence type="ECO:0000313" key="14">
    <source>
        <dbReference type="Proteomes" id="UP000011693"/>
    </source>
</evidence>
<comment type="pathway">
    <text evidence="1">Nitrogen metabolism; urea cycle; L-ornithine and urea from L-arginine: step 1/1.</text>
</comment>
<dbReference type="OrthoDB" id="211870at2157"/>
<dbReference type="GO" id="GO:0000050">
    <property type="term" value="P:urea cycle"/>
    <property type="evidence" value="ECO:0007669"/>
    <property type="project" value="UniProtKB-UniPathway"/>
</dbReference>
<dbReference type="PATRIC" id="fig|1227492.4.peg.3162"/>
<accession>M0AF75</accession>
<dbReference type="RefSeq" id="WP_006168672.1">
    <property type="nucleotide sequence ID" value="NZ_AOIN01000084.1"/>
</dbReference>
<sequence length="331" mass="34446">MSAEDGTGADSGSGANGDQDATHTARLLGVPLDLGANRRGVDMGPSAIRYADIAAELDAAGVGCVDDGDLEVPRLETSSSAPNVDKSDAASNAKYLDEIGDVTATLADAVATTIDDGATPLVLGGDHAIAMGSMFGAGRHTDDGIGVIWFDAHGDYNTPATSPSGNVHGMPLAAAHGRGSFADLDWTETDAVNEENTVLVGIRSLDEEEQTALRESEVTVFTMREIDERGITAVVEDALEIATDGVDGIHVSLDLDWLDPTVVPGVGTPVRGGVDYREAHAALELVAERDREADILRSMDVVEVNPILDRDNQTAEVAAELAASAFGKRIL</sequence>
<dbReference type="EC" id="3.5.3.1" evidence="2"/>
<dbReference type="PRINTS" id="PR00116">
    <property type="entry name" value="ARGINASE"/>
</dbReference>
<name>M0AF75_9EURY</name>
<dbReference type="Pfam" id="PF00491">
    <property type="entry name" value="Arginase"/>
    <property type="match status" value="1"/>
</dbReference>
<dbReference type="AlphaFoldDB" id="M0AF75"/>
<feature type="binding site" evidence="9">
    <location>
        <position position="254"/>
    </location>
    <ligand>
        <name>Mn(2+)</name>
        <dbReference type="ChEBI" id="CHEBI:29035"/>
        <label>1</label>
    </ligand>
</feature>
<dbReference type="PANTHER" id="PTHR43782:SF3">
    <property type="entry name" value="ARGINASE"/>
    <property type="match status" value="1"/>
</dbReference>
<keyword evidence="7 9" id="KW-0464">Manganese</keyword>
<evidence type="ECO:0000256" key="9">
    <source>
        <dbReference type="PIRSR" id="PIRSR036979-1"/>
    </source>
</evidence>
<comment type="cofactor">
    <cofactor evidence="9">
        <name>Mn(2+)</name>
        <dbReference type="ChEBI" id="CHEBI:29035"/>
    </cofactor>
    <text evidence="9">Binds 2 manganese ions per subunit.</text>
</comment>
<dbReference type="CDD" id="cd09989">
    <property type="entry name" value="Arginase"/>
    <property type="match status" value="1"/>
</dbReference>
<feature type="binding site" evidence="9">
    <location>
        <position position="151"/>
    </location>
    <ligand>
        <name>Mn(2+)</name>
        <dbReference type="ChEBI" id="CHEBI:29035"/>
        <label>1</label>
    </ligand>
</feature>
<feature type="binding site" evidence="9">
    <location>
        <position position="256"/>
    </location>
    <ligand>
        <name>Mn(2+)</name>
        <dbReference type="ChEBI" id="CHEBI:29035"/>
        <label>1</label>
    </ligand>
</feature>
<evidence type="ECO:0000256" key="1">
    <source>
        <dbReference type="ARBA" id="ARBA00005098"/>
    </source>
</evidence>
<gene>
    <name evidence="13" type="ORF">C482_15913</name>
</gene>
<evidence type="ECO:0000256" key="5">
    <source>
        <dbReference type="ARBA" id="ARBA00022723"/>
    </source>
</evidence>
<keyword evidence="4" id="KW-0056">Arginine metabolism</keyword>
<dbReference type="GO" id="GO:0006525">
    <property type="term" value="P:arginine metabolic process"/>
    <property type="evidence" value="ECO:0007669"/>
    <property type="project" value="UniProtKB-KW"/>
</dbReference>
<comment type="caution">
    <text evidence="13">The sequence shown here is derived from an EMBL/GenBank/DDBJ whole genome shotgun (WGS) entry which is preliminary data.</text>
</comment>
<dbReference type="SUPFAM" id="SSF52768">
    <property type="entry name" value="Arginase/deacetylase"/>
    <property type="match status" value="1"/>
</dbReference>
<dbReference type="UniPathway" id="UPA00158">
    <property type="reaction ID" value="UER00270"/>
</dbReference>
<dbReference type="InterPro" id="IPR023696">
    <property type="entry name" value="Ureohydrolase_dom_sf"/>
</dbReference>
<comment type="similarity">
    <text evidence="10 11">Belongs to the arginase family.</text>
</comment>
<feature type="binding site" evidence="9">
    <location>
        <position position="155"/>
    </location>
    <ligand>
        <name>Mn(2+)</name>
        <dbReference type="ChEBI" id="CHEBI:29035"/>
        <label>1</label>
    </ligand>
</feature>
<keyword evidence="14" id="KW-1185">Reference proteome</keyword>
<comment type="catalytic activity">
    <reaction evidence="8">
        <text>L-arginine + H2O = urea + L-ornithine</text>
        <dbReference type="Rhea" id="RHEA:20569"/>
        <dbReference type="ChEBI" id="CHEBI:15377"/>
        <dbReference type="ChEBI" id="CHEBI:16199"/>
        <dbReference type="ChEBI" id="CHEBI:32682"/>
        <dbReference type="ChEBI" id="CHEBI:46911"/>
        <dbReference type="EC" id="3.5.3.1"/>
    </reaction>
</comment>
<dbReference type="PROSITE" id="PS01053">
    <property type="entry name" value="ARGINASE_1"/>
    <property type="match status" value="1"/>
</dbReference>
<evidence type="ECO:0000256" key="2">
    <source>
        <dbReference type="ARBA" id="ARBA00012168"/>
    </source>
</evidence>
<evidence type="ECO:0000256" key="3">
    <source>
        <dbReference type="ARBA" id="ARBA00018123"/>
    </source>
</evidence>
<dbReference type="InterPro" id="IPR014033">
    <property type="entry name" value="Arginase"/>
</dbReference>
<dbReference type="Gene3D" id="3.40.800.10">
    <property type="entry name" value="Ureohydrolase domain"/>
    <property type="match status" value="1"/>
</dbReference>
<evidence type="ECO:0000256" key="4">
    <source>
        <dbReference type="ARBA" id="ARBA00022503"/>
    </source>
</evidence>
<keyword evidence="6 11" id="KW-0378">Hydrolase</keyword>
<evidence type="ECO:0000256" key="12">
    <source>
        <dbReference type="SAM" id="MobiDB-lite"/>
    </source>
</evidence>
<dbReference type="InterPro" id="IPR020855">
    <property type="entry name" value="Ureohydrolase_Mn_BS"/>
</dbReference>
<dbReference type="Proteomes" id="UP000011693">
    <property type="component" value="Unassembled WGS sequence"/>
</dbReference>
<feature type="binding site" evidence="9">
    <location>
        <position position="127"/>
    </location>
    <ligand>
        <name>Mn(2+)</name>
        <dbReference type="ChEBI" id="CHEBI:29035"/>
        <label>1</label>
    </ligand>
</feature>
<evidence type="ECO:0000256" key="10">
    <source>
        <dbReference type="PROSITE-ProRule" id="PRU00742"/>
    </source>
</evidence>
<dbReference type="STRING" id="1227492.C482_15913"/>
<dbReference type="PIRSF" id="PIRSF036979">
    <property type="entry name" value="Arginase"/>
    <property type="match status" value="1"/>
</dbReference>
<evidence type="ECO:0000256" key="8">
    <source>
        <dbReference type="ARBA" id="ARBA00047391"/>
    </source>
</evidence>
<dbReference type="GO" id="GO:0030145">
    <property type="term" value="F:manganese ion binding"/>
    <property type="evidence" value="ECO:0007669"/>
    <property type="project" value="TreeGrafter"/>
</dbReference>
<evidence type="ECO:0000256" key="6">
    <source>
        <dbReference type="ARBA" id="ARBA00022801"/>
    </source>
</evidence>
<dbReference type="GO" id="GO:0004053">
    <property type="term" value="F:arginase activity"/>
    <property type="evidence" value="ECO:0007669"/>
    <property type="project" value="UniProtKB-EC"/>
</dbReference>
<reference evidence="13 14" key="1">
    <citation type="journal article" date="2014" name="PLoS Genet.">
        <title>Phylogenetically driven sequencing of extremely halophilic archaea reveals strategies for static and dynamic osmo-response.</title>
        <authorList>
            <person name="Becker E.A."/>
            <person name="Seitzer P.M."/>
            <person name="Tritt A."/>
            <person name="Larsen D."/>
            <person name="Krusor M."/>
            <person name="Yao A.I."/>
            <person name="Wu D."/>
            <person name="Madern D."/>
            <person name="Eisen J.A."/>
            <person name="Darling A.E."/>
            <person name="Facciotti M.T."/>
        </authorList>
    </citation>
    <scope>NUCLEOTIDE SEQUENCE [LARGE SCALE GENOMIC DNA]</scope>
    <source>
        <strain evidence="13 14">JCM 10990</strain>
    </source>
</reference>
<dbReference type="PROSITE" id="PS51409">
    <property type="entry name" value="ARGINASE_2"/>
    <property type="match status" value="1"/>
</dbReference>
<organism evidence="13 14">
    <name type="scientific">Natrialba chahannaoensis JCM 10990</name>
    <dbReference type="NCBI Taxonomy" id="1227492"/>
    <lineage>
        <taxon>Archaea</taxon>
        <taxon>Methanobacteriati</taxon>
        <taxon>Methanobacteriota</taxon>
        <taxon>Stenosarchaea group</taxon>
        <taxon>Halobacteria</taxon>
        <taxon>Halobacteriales</taxon>
        <taxon>Natrialbaceae</taxon>
        <taxon>Natrialba</taxon>
    </lineage>
</organism>